<evidence type="ECO:0000313" key="3">
    <source>
        <dbReference type="Proteomes" id="UP000036893"/>
    </source>
</evidence>
<dbReference type="GO" id="GO:0070681">
    <property type="term" value="P:glutaminyl-tRNAGln biosynthesis via transamidation"/>
    <property type="evidence" value="ECO:0007669"/>
    <property type="project" value="TreeGrafter"/>
</dbReference>
<dbReference type="GO" id="GO:0032543">
    <property type="term" value="P:mitochondrial translation"/>
    <property type="evidence" value="ECO:0007669"/>
    <property type="project" value="TreeGrafter"/>
</dbReference>
<accession>A0A8E0UXI1</accession>
<dbReference type="EMBL" id="BBXM02000001">
    <property type="protein sequence ID" value="GIC85405.1"/>
    <property type="molecule type" value="Genomic_DNA"/>
</dbReference>
<name>A0A8E0UXI1_9EURO</name>
<protein>
    <recommendedName>
        <fullName evidence="1">Glutamyl-tRNA amidotransferase complex subunit Gta3 domain-containing protein</fullName>
    </recommendedName>
</protein>
<dbReference type="InterPro" id="IPR049545">
    <property type="entry name" value="Gta3_dom"/>
</dbReference>
<dbReference type="RefSeq" id="XP_043142671.1">
    <property type="nucleotide sequence ID" value="XM_043286736.1"/>
</dbReference>
<dbReference type="GeneID" id="66988712"/>
<evidence type="ECO:0000259" key="1">
    <source>
        <dbReference type="Pfam" id="PF20978"/>
    </source>
</evidence>
<dbReference type="GO" id="GO:0005739">
    <property type="term" value="C:mitochondrion"/>
    <property type="evidence" value="ECO:0007669"/>
    <property type="project" value="TreeGrafter"/>
</dbReference>
<evidence type="ECO:0000313" key="2">
    <source>
        <dbReference type="EMBL" id="GIC85405.1"/>
    </source>
</evidence>
<organism evidence="2 3">
    <name type="scientific">Aspergillus udagawae</name>
    <dbReference type="NCBI Taxonomy" id="91492"/>
    <lineage>
        <taxon>Eukaryota</taxon>
        <taxon>Fungi</taxon>
        <taxon>Dikarya</taxon>
        <taxon>Ascomycota</taxon>
        <taxon>Pezizomycotina</taxon>
        <taxon>Eurotiomycetes</taxon>
        <taxon>Eurotiomycetidae</taxon>
        <taxon>Eurotiales</taxon>
        <taxon>Aspergillaceae</taxon>
        <taxon>Aspergillus</taxon>
        <taxon>Aspergillus subgen. Fumigati</taxon>
    </lineage>
</organism>
<dbReference type="Proteomes" id="UP000036893">
    <property type="component" value="Unassembled WGS sequence"/>
</dbReference>
<dbReference type="PANTHER" id="PTHR15004">
    <property type="entry name" value="GLUTAMYL-TRNA(GLN) AMIDOTRANSFERASE SUBUNIT C, MITOCHONDRIAL"/>
    <property type="match status" value="1"/>
</dbReference>
<dbReference type="GO" id="GO:0006450">
    <property type="term" value="P:regulation of translational fidelity"/>
    <property type="evidence" value="ECO:0007669"/>
    <property type="project" value="InterPro"/>
</dbReference>
<dbReference type="PANTHER" id="PTHR15004:SF0">
    <property type="entry name" value="GLUTAMYL-TRNA(GLN) AMIDOTRANSFERASE SUBUNIT C, MITOCHONDRIAL"/>
    <property type="match status" value="1"/>
</dbReference>
<dbReference type="Pfam" id="PF20978">
    <property type="entry name" value="Gta3"/>
    <property type="match status" value="1"/>
</dbReference>
<proteinExistence type="predicted"/>
<reference evidence="2" key="1">
    <citation type="journal article" date="2015" name="Genome Announc.">
        <title>Draft Genome Sequence of the Pathogenic Filamentous Fungus Aspergillus udagawae Strain IFM 46973T.</title>
        <authorList>
            <person name="Kusuya Y."/>
            <person name="Takahashi-Nakaguchi A."/>
            <person name="Takahashi H."/>
            <person name="Yaguchi T."/>
        </authorList>
    </citation>
    <scope>NUCLEOTIDE SEQUENCE</scope>
    <source>
        <strain evidence="2">IFM 46973</strain>
    </source>
</reference>
<reference evidence="2" key="2">
    <citation type="submission" date="2021-01" db="EMBL/GenBank/DDBJ databases">
        <title>Pan-genome distribution and transcriptional activeness of fungal secondary metabolism genes in Aspergillus section Fumigati.</title>
        <authorList>
            <person name="Takahashi H."/>
            <person name="Umemura M."/>
            <person name="Ninomiya A."/>
            <person name="Kusuya Y."/>
            <person name="Urayama S."/>
            <person name="Shimizu M."/>
            <person name="Watanabe A."/>
            <person name="Kamei K."/>
            <person name="Yaguchi T."/>
            <person name="Hagiwara D."/>
        </authorList>
    </citation>
    <scope>NUCLEOTIDE SEQUENCE</scope>
    <source>
        <strain evidence="2">IFM 46973</strain>
    </source>
</reference>
<gene>
    <name evidence="2" type="ORF">Aud_001236</name>
</gene>
<dbReference type="GO" id="GO:0030956">
    <property type="term" value="C:glutamyl-tRNA(Gln) amidotransferase complex"/>
    <property type="evidence" value="ECO:0007669"/>
    <property type="project" value="TreeGrafter"/>
</dbReference>
<sequence length="203" mass="22603">MRHARLTQMLLRPSSRIVPGLFPRHALRFRAYGSRPYSSSKSDEVDIDAILAKPSWSVKSLLPSESAIESTTVTPKQLLHLLRLSALPQPASDEEENAMLRTLESQIHFVKEIQSVDATGVEPLQAIRDETPEAIQENTIGLEQLKEAMAKERVVGRSRRIHRVESARNDRPDGDAWDGNALGYASKTKGKYFVVETGNDSGN</sequence>
<feature type="domain" description="Glutamyl-tRNA amidotransferase complex subunit Gta3" evidence="1">
    <location>
        <begin position="71"/>
        <end position="124"/>
    </location>
</feature>
<dbReference type="AlphaFoldDB" id="A0A8E0UXI1"/>
<comment type="caution">
    <text evidence="2">The sequence shown here is derived from an EMBL/GenBank/DDBJ whole genome shotgun (WGS) entry which is preliminary data.</text>
</comment>
<dbReference type="InterPro" id="IPR003837">
    <property type="entry name" value="GatC"/>
</dbReference>